<protein>
    <submittedName>
        <fullName evidence="4">Similar to S. cerevisiae SEC31-like 2 isoform a</fullName>
    </submittedName>
</protein>
<name>A6JHG2_RAT</name>
<dbReference type="GO" id="GO:0006888">
    <property type="term" value="P:endoplasmic reticulum to Golgi vesicle-mediated transport"/>
    <property type="evidence" value="ECO:0007669"/>
    <property type="project" value="InterPro"/>
</dbReference>
<dbReference type="PANTHER" id="PTHR13923">
    <property type="entry name" value="SEC31-RELATED PROTEIN"/>
    <property type="match status" value="1"/>
</dbReference>
<dbReference type="AlphaFoldDB" id="A6JHG2"/>
<keyword evidence="3" id="KW-0677">Repeat</keyword>
<evidence type="ECO:0000313" key="5">
    <source>
        <dbReference type="Proteomes" id="UP000234681"/>
    </source>
</evidence>
<gene>
    <name evidence="4" type="primary">LOC309433</name>
    <name evidence="4" type="ORF">rCG_57507</name>
</gene>
<dbReference type="Gene3D" id="1.20.940.10">
    <property type="entry name" value="Functional domain of the splicing factor Prp18"/>
    <property type="match status" value="1"/>
</dbReference>
<dbReference type="Gene3D" id="1.25.40.1030">
    <property type="match status" value="2"/>
</dbReference>
<dbReference type="InterPro" id="IPR040251">
    <property type="entry name" value="SEC31-like"/>
</dbReference>
<dbReference type="EMBL" id="CH473986">
    <property type="protein sequence ID" value="EDL94286.1"/>
    <property type="molecule type" value="Genomic_DNA"/>
</dbReference>
<dbReference type="Proteomes" id="UP000234681">
    <property type="component" value="Chromosome 1"/>
</dbReference>
<sequence>MRRPAGVSFAFGGKLVTFGLPSIPVQQVPQPCPRPVFISQVITESEFLTRSVVLQEALGSGNLLNYCQSKIQQASRPSEKTLWQFLKVTLEHDSRLKFLRLLGYSRDELQKKASRHTAKEASASSAFFDELIPQNMTPWEIPTTEDTDGLLSQALLLGELRSAVELCLKEERFADAIILAQAGDAELLKWTQERYLAKRRTKTSSVLPITQKEGGDGLALDGHVECSNMSGSIGTSLLTVPDGSLRVSFLPSTASSLCRKEELEGPNMLGARMEHEGGRELTSEARLCYVCSGSVERLVESWADSQQASSPVALQELMEQVTVLSRSLELLQGSHKMSPGPATTHRFTQYASLLAAQGSLAIAMSVLPSDCTQQLQPLPPEKTQKELPPEHQCLKDSFEALLQRCSLTATDLKTKRKLDEAAHRLECLYEKLCEGTLSPHVLAGLHEVARCVDAGSFEQGLAVHAQVVSCSSFSEVSSFMPVLKAVLTIAHKLQG</sequence>
<organism evidence="4 5">
    <name type="scientific">Rattus norvegicus</name>
    <name type="common">Rat</name>
    <dbReference type="NCBI Taxonomy" id="10116"/>
    <lineage>
        <taxon>Eukaryota</taxon>
        <taxon>Metazoa</taxon>
        <taxon>Chordata</taxon>
        <taxon>Craniata</taxon>
        <taxon>Vertebrata</taxon>
        <taxon>Euteleostomi</taxon>
        <taxon>Mammalia</taxon>
        <taxon>Eutheria</taxon>
        <taxon>Euarchontoglires</taxon>
        <taxon>Glires</taxon>
        <taxon>Rodentia</taxon>
        <taxon>Myomorpha</taxon>
        <taxon>Muroidea</taxon>
        <taxon>Muridae</taxon>
        <taxon>Murinae</taxon>
        <taxon>Rattus</taxon>
    </lineage>
</organism>
<proteinExistence type="predicted"/>
<dbReference type="FunFam" id="1.20.940.10:FF:000005">
    <property type="entry name" value="protein transport protein Sec31B isoform X1"/>
    <property type="match status" value="1"/>
</dbReference>
<accession>A6JHG2</accession>
<dbReference type="PANTHER" id="PTHR13923:SF22">
    <property type="entry name" value="PROTEIN TRANSPORT PROTEIN SEC31B"/>
    <property type="match status" value="1"/>
</dbReference>
<dbReference type="GO" id="GO:0005737">
    <property type="term" value="C:cytoplasm"/>
    <property type="evidence" value="ECO:0007669"/>
    <property type="project" value="GOC"/>
</dbReference>
<evidence type="ECO:0000256" key="2">
    <source>
        <dbReference type="ARBA" id="ARBA00022574"/>
    </source>
</evidence>
<evidence type="ECO:0000256" key="3">
    <source>
        <dbReference type="ARBA" id="ARBA00022737"/>
    </source>
</evidence>
<reference evidence="5" key="1">
    <citation type="submission" date="2005-09" db="EMBL/GenBank/DDBJ databases">
        <authorList>
            <person name="Mural R.J."/>
            <person name="Li P.W."/>
            <person name="Adams M.D."/>
            <person name="Amanatides P.G."/>
            <person name="Baden-Tillson H."/>
            <person name="Barnstead M."/>
            <person name="Chin S.H."/>
            <person name="Dew I."/>
            <person name="Evans C.A."/>
            <person name="Ferriera S."/>
            <person name="Flanigan M."/>
            <person name="Fosler C."/>
            <person name="Glodek A."/>
            <person name="Gu Z."/>
            <person name="Holt R.A."/>
            <person name="Jennings D."/>
            <person name="Kraft C.L."/>
            <person name="Lu F."/>
            <person name="Nguyen T."/>
            <person name="Nusskern D.R."/>
            <person name="Pfannkoch C.M."/>
            <person name="Sitter C."/>
            <person name="Sutton G.G."/>
            <person name="Venter J.C."/>
            <person name="Wang Z."/>
            <person name="Woodage T."/>
            <person name="Zheng X.H."/>
            <person name="Zhong F."/>
        </authorList>
    </citation>
    <scope>NUCLEOTIDE SEQUENCE [LARGE SCALE GENOMIC DNA]</scope>
    <source>
        <strain>BN</strain>
        <strain evidence="5">Sprague-Dawley</strain>
    </source>
</reference>
<keyword evidence="2" id="KW-0853">WD repeat</keyword>
<evidence type="ECO:0000256" key="1">
    <source>
        <dbReference type="ARBA" id="ARBA00022448"/>
    </source>
</evidence>
<evidence type="ECO:0000313" key="4">
    <source>
        <dbReference type="EMBL" id="EDL94286.1"/>
    </source>
</evidence>
<keyword evidence="1" id="KW-0813">Transport</keyword>